<proteinExistence type="predicted"/>
<accession>A0A8A0RQ76</accession>
<dbReference type="KEGG" id="kme:H0A61_02975"/>
<dbReference type="Proteomes" id="UP000662904">
    <property type="component" value="Chromosome"/>
</dbReference>
<keyword evidence="2" id="KW-1185">Reference proteome</keyword>
<reference evidence="1" key="1">
    <citation type="submission" date="2020-07" db="EMBL/GenBank/DDBJ databases">
        <title>Koleobacter methoxysyntrophicus gen. nov., sp. nov., a novel anaerobic bacterium isolated from deep subsurface oil field and proposal of Koleobacterales ord. nov. in the phylum Firmicutes.</title>
        <authorList>
            <person name="Sakamoto S."/>
            <person name="Tamaki H."/>
        </authorList>
    </citation>
    <scope>NUCLEOTIDE SEQUENCE</scope>
    <source>
        <strain evidence="1">NRmbB1</strain>
    </source>
</reference>
<organism evidence="1 2">
    <name type="scientific">Koleobacter methoxysyntrophicus</name>
    <dbReference type="NCBI Taxonomy" id="2751313"/>
    <lineage>
        <taxon>Bacteria</taxon>
        <taxon>Bacillati</taxon>
        <taxon>Bacillota</taxon>
        <taxon>Clostridia</taxon>
        <taxon>Koleobacterales</taxon>
        <taxon>Koleobacteraceae</taxon>
        <taxon>Koleobacter</taxon>
    </lineage>
</organism>
<dbReference type="AlphaFoldDB" id="A0A8A0RQ76"/>
<dbReference type="RefSeq" id="WP_206707875.1">
    <property type="nucleotide sequence ID" value="NZ_CP059066.1"/>
</dbReference>
<evidence type="ECO:0000313" key="1">
    <source>
        <dbReference type="EMBL" id="QSQ10565.1"/>
    </source>
</evidence>
<dbReference type="SUPFAM" id="SSF88723">
    <property type="entry name" value="PIN domain-like"/>
    <property type="match status" value="1"/>
</dbReference>
<protein>
    <recommendedName>
        <fullName evidence="3">PIN domain-containing protein</fullName>
    </recommendedName>
</protein>
<dbReference type="PANTHER" id="PTHR39550:SF1">
    <property type="entry name" value="SLL0658 PROTEIN"/>
    <property type="match status" value="1"/>
</dbReference>
<dbReference type="InterPro" id="IPR029060">
    <property type="entry name" value="PIN-like_dom_sf"/>
</dbReference>
<evidence type="ECO:0000313" key="2">
    <source>
        <dbReference type="Proteomes" id="UP000662904"/>
    </source>
</evidence>
<dbReference type="EMBL" id="CP059066">
    <property type="protein sequence ID" value="QSQ10565.1"/>
    <property type="molecule type" value="Genomic_DNA"/>
</dbReference>
<dbReference type="Pfam" id="PF11848">
    <property type="entry name" value="DUF3368"/>
    <property type="match status" value="1"/>
</dbReference>
<dbReference type="PANTHER" id="PTHR39550">
    <property type="entry name" value="SLL0658 PROTEIN"/>
    <property type="match status" value="1"/>
</dbReference>
<name>A0A8A0RQ76_9FIRM</name>
<sequence>MQNKPPLVIDTSTLSNMLSGNAFYLLETLYRNKIVIPAEVYVEAIRYKPLRPRIEKAVEKEWMKLYTISEIDDLKEFAQMLNYCDSGESAVLVIAKKLNGTAVSDNIPQIFPIYQKRNIPLLGTMGILYDAYINQYIDHIKGQKIIDKIRNEGNIIPVRRFSQIIDWFKNGQGNKPLY</sequence>
<gene>
    <name evidence="1" type="ORF">H0A61_02975</name>
</gene>
<evidence type="ECO:0008006" key="3">
    <source>
        <dbReference type="Google" id="ProtNLM"/>
    </source>
</evidence>
<dbReference type="InterPro" id="IPR021799">
    <property type="entry name" value="PIN-like_prokaryotic"/>
</dbReference>